<dbReference type="Proteomes" id="UP001064489">
    <property type="component" value="Chromosome 1"/>
</dbReference>
<accession>A0AAD5JF53</accession>
<organism evidence="7 8">
    <name type="scientific">Acer negundo</name>
    <name type="common">Box elder</name>
    <dbReference type="NCBI Taxonomy" id="4023"/>
    <lineage>
        <taxon>Eukaryota</taxon>
        <taxon>Viridiplantae</taxon>
        <taxon>Streptophyta</taxon>
        <taxon>Embryophyta</taxon>
        <taxon>Tracheophyta</taxon>
        <taxon>Spermatophyta</taxon>
        <taxon>Magnoliopsida</taxon>
        <taxon>eudicotyledons</taxon>
        <taxon>Gunneridae</taxon>
        <taxon>Pentapetalae</taxon>
        <taxon>rosids</taxon>
        <taxon>malvids</taxon>
        <taxon>Sapindales</taxon>
        <taxon>Sapindaceae</taxon>
        <taxon>Hippocastanoideae</taxon>
        <taxon>Acereae</taxon>
        <taxon>Acer</taxon>
    </lineage>
</organism>
<dbReference type="PANTHER" id="PTHR11654">
    <property type="entry name" value="OLIGOPEPTIDE TRANSPORTER-RELATED"/>
    <property type="match status" value="1"/>
</dbReference>
<keyword evidence="5 6" id="KW-0472">Membrane</keyword>
<feature type="transmembrane region" description="Helical" evidence="6">
    <location>
        <begin position="238"/>
        <end position="256"/>
    </location>
</feature>
<dbReference type="GO" id="GO:0022857">
    <property type="term" value="F:transmembrane transporter activity"/>
    <property type="evidence" value="ECO:0007669"/>
    <property type="project" value="InterPro"/>
</dbReference>
<feature type="transmembrane region" description="Helical" evidence="6">
    <location>
        <begin position="328"/>
        <end position="346"/>
    </location>
</feature>
<dbReference type="EMBL" id="JAJSOW010000003">
    <property type="protein sequence ID" value="KAI9196190.1"/>
    <property type="molecule type" value="Genomic_DNA"/>
</dbReference>
<feature type="transmembrane region" description="Helical" evidence="6">
    <location>
        <begin position="408"/>
        <end position="425"/>
    </location>
</feature>
<protein>
    <submittedName>
        <fullName evidence="7">Uncharacterized protein</fullName>
    </submittedName>
</protein>
<evidence type="ECO:0000256" key="5">
    <source>
        <dbReference type="ARBA" id="ARBA00023136"/>
    </source>
</evidence>
<dbReference type="SUPFAM" id="SSF103473">
    <property type="entry name" value="MFS general substrate transporter"/>
    <property type="match status" value="1"/>
</dbReference>
<proteinExistence type="inferred from homology"/>
<dbReference type="Pfam" id="PF00854">
    <property type="entry name" value="PTR2"/>
    <property type="match status" value="1"/>
</dbReference>
<dbReference type="AlphaFoldDB" id="A0AAD5JF53"/>
<evidence type="ECO:0000256" key="3">
    <source>
        <dbReference type="ARBA" id="ARBA00022692"/>
    </source>
</evidence>
<feature type="transmembrane region" description="Helical" evidence="6">
    <location>
        <begin position="108"/>
        <end position="132"/>
    </location>
</feature>
<keyword evidence="3 6" id="KW-0812">Transmembrane</keyword>
<dbReference type="InterPro" id="IPR036259">
    <property type="entry name" value="MFS_trans_sf"/>
</dbReference>
<dbReference type="GO" id="GO:0016020">
    <property type="term" value="C:membrane"/>
    <property type="evidence" value="ECO:0007669"/>
    <property type="project" value="UniProtKB-SubCell"/>
</dbReference>
<feature type="transmembrane region" description="Helical" evidence="6">
    <location>
        <begin position="35"/>
        <end position="56"/>
    </location>
</feature>
<feature type="transmembrane region" description="Helical" evidence="6">
    <location>
        <begin position="437"/>
        <end position="458"/>
    </location>
</feature>
<gene>
    <name evidence="7" type="ORF">LWI28_021797</name>
</gene>
<sequence length="535" mass="60923">MVQSSQLSKLSSSFIISNFSIILSNNILFKFISWLHSNFCMAAAFVSVLVFGYDLVRSSVLDIFITYFTDEPTEYHLVKAAELATVLEGVSASLGIVVAYMLDALFSNLTIISCSIASTIFGLVLFTLNLMIWRGRYEFVYIIGIFLLAMGKGVRPQLNVFLADQLRGHEPADTNTNKYPVKVQKRVWLIVAWLCSVAVTFFISDFSWNKVLFSSTSVLVVTFILFLCGIPFYHSKKFTGAGSSLFNFIPVVKVSLLKRHIHYPSSYEHCFYDPNIHDNHRQTHLSPQVKILRWLDKAAIIESSNLSPQDQNKAGRLCTVEQVKETKLLLKMIPIWSTFLVIGLVSSTGDTFSIVQGDKLNDPIGLLFYIVFYLKPISKAMISYLFYKFLSPERIPENQYKLAKILRIWIGMVLCPIFCAVSWRVEVGRLNNKITSLFWLAPQYCLLGFMLGFSADGLEEFIIDELPKSLQNYASAMNGFVVDGLGSFLSILFMYANRNIFDSTLDNSRLDTYYMRLMIISFLNVCYYYFISTIY</sequence>
<feature type="transmembrane region" description="Helical" evidence="6">
    <location>
        <begin position="139"/>
        <end position="158"/>
    </location>
</feature>
<evidence type="ECO:0000256" key="1">
    <source>
        <dbReference type="ARBA" id="ARBA00004141"/>
    </source>
</evidence>
<evidence type="ECO:0000313" key="8">
    <source>
        <dbReference type="Proteomes" id="UP001064489"/>
    </source>
</evidence>
<reference evidence="7" key="2">
    <citation type="submission" date="2023-02" db="EMBL/GenBank/DDBJ databases">
        <authorList>
            <person name="Swenson N.G."/>
            <person name="Wegrzyn J.L."/>
            <person name="Mcevoy S.L."/>
        </authorList>
    </citation>
    <scope>NUCLEOTIDE SEQUENCE</scope>
    <source>
        <strain evidence="7">91603</strain>
        <tissue evidence="7">Leaf</tissue>
    </source>
</reference>
<evidence type="ECO:0000313" key="7">
    <source>
        <dbReference type="EMBL" id="KAI9196190.1"/>
    </source>
</evidence>
<evidence type="ECO:0000256" key="6">
    <source>
        <dbReference type="SAM" id="Phobius"/>
    </source>
</evidence>
<comment type="caution">
    <text evidence="7">The sequence shown here is derived from an EMBL/GenBank/DDBJ whole genome shotgun (WGS) entry which is preliminary data.</text>
</comment>
<feature type="transmembrane region" description="Helical" evidence="6">
    <location>
        <begin position="211"/>
        <end position="232"/>
    </location>
</feature>
<feature type="transmembrane region" description="Helical" evidence="6">
    <location>
        <begin position="470"/>
        <end position="493"/>
    </location>
</feature>
<feature type="transmembrane region" description="Helical" evidence="6">
    <location>
        <begin position="187"/>
        <end position="204"/>
    </location>
</feature>
<dbReference type="Gene3D" id="1.20.1250.20">
    <property type="entry name" value="MFS general substrate transporter like domains"/>
    <property type="match status" value="1"/>
</dbReference>
<name>A0AAD5JF53_ACENE</name>
<evidence type="ECO:0000256" key="2">
    <source>
        <dbReference type="ARBA" id="ARBA00005982"/>
    </source>
</evidence>
<feature type="transmembrane region" description="Helical" evidence="6">
    <location>
        <begin position="513"/>
        <end position="531"/>
    </location>
</feature>
<dbReference type="InterPro" id="IPR000109">
    <property type="entry name" value="POT_fam"/>
</dbReference>
<feature type="transmembrane region" description="Helical" evidence="6">
    <location>
        <begin position="366"/>
        <end position="387"/>
    </location>
</feature>
<keyword evidence="8" id="KW-1185">Reference proteome</keyword>
<evidence type="ECO:0000256" key="4">
    <source>
        <dbReference type="ARBA" id="ARBA00022989"/>
    </source>
</evidence>
<reference evidence="7" key="1">
    <citation type="journal article" date="2022" name="Plant J.">
        <title>Strategies of tolerance reflected in two North American maple genomes.</title>
        <authorList>
            <person name="McEvoy S.L."/>
            <person name="Sezen U.U."/>
            <person name="Trouern-Trend A."/>
            <person name="McMahon S.M."/>
            <person name="Schaberg P.G."/>
            <person name="Yang J."/>
            <person name="Wegrzyn J.L."/>
            <person name="Swenson N.G."/>
        </authorList>
    </citation>
    <scope>NUCLEOTIDE SEQUENCE</scope>
    <source>
        <strain evidence="7">91603</strain>
    </source>
</reference>
<feature type="transmembrane region" description="Helical" evidence="6">
    <location>
        <begin position="12"/>
        <end position="29"/>
    </location>
</feature>
<keyword evidence="4 6" id="KW-1133">Transmembrane helix</keyword>
<comment type="subcellular location">
    <subcellularLocation>
        <location evidence="1">Membrane</location>
        <topology evidence="1">Multi-pass membrane protein</topology>
    </subcellularLocation>
</comment>
<comment type="similarity">
    <text evidence="2">Belongs to the major facilitator superfamily. Proton-dependent oligopeptide transporter (POT/PTR) (TC 2.A.17) family.</text>
</comment>